<dbReference type="PROSITE" id="PS50887">
    <property type="entry name" value="GGDEF"/>
    <property type="match status" value="1"/>
</dbReference>
<dbReference type="PANTHER" id="PTHR46663">
    <property type="entry name" value="DIGUANYLATE CYCLASE DGCT-RELATED"/>
    <property type="match status" value="1"/>
</dbReference>
<proteinExistence type="predicted"/>
<feature type="domain" description="GGDEF" evidence="1">
    <location>
        <begin position="16"/>
        <end position="51"/>
    </location>
</feature>
<name>T1B420_9ZZZZ</name>
<dbReference type="PANTHER" id="PTHR46663:SF2">
    <property type="entry name" value="GGDEF DOMAIN-CONTAINING PROTEIN"/>
    <property type="match status" value="1"/>
</dbReference>
<gene>
    <name evidence="2" type="ORF">B1A_07646</name>
</gene>
<protein>
    <submittedName>
        <fullName evidence="2">Diguanylate cyclase, predicted domain protein</fullName>
    </submittedName>
</protein>
<dbReference type="Gene3D" id="3.30.70.270">
    <property type="match status" value="1"/>
</dbReference>
<evidence type="ECO:0000259" key="1">
    <source>
        <dbReference type="PROSITE" id="PS50887"/>
    </source>
</evidence>
<dbReference type="SUPFAM" id="SSF55073">
    <property type="entry name" value="Nucleotide cyclase"/>
    <property type="match status" value="1"/>
</dbReference>
<sequence length="51" mass="5962">MEWLGYALSKCHREKSRLAILYIDLDKFKEINDHLGHDCGDLALVEVAKRF</sequence>
<dbReference type="Pfam" id="PF00990">
    <property type="entry name" value="GGDEF"/>
    <property type="match status" value="1"/>
</dbReference>
<reference evidence="2" key="1">
    <citation type="submission" date="2013-08" db="EMBL/GenBank/DDBJ databases">
        <authorList>
            <person name="Mendez C."/>
            <person name="Richter M."/>
            <person name="Ferrer M."/>
            <person name="Sanchez J."/>
        </authorList>
    </citation>
    <scope>NUCLEOTIDE SEQUENCE</scope>
</reference>
<dbReference type="InterPro" id="IPR052163">
    <property type="entry name" value="DGC-Regulatory_Protein"/>
</dbReference>
<dbReference type="InterPro" id="IPR029787">
    <property type="entry name" value="Nucleotide_cyclase"/>
</dbReference>
<reference evidence="2" key="2">
    <citation type="journal article" date="2014" name="ISME J.">
        <title>Microbial stratification in low pH oxic and suboxic macroscopic growths along an acid mine drainage.</title>
        <authorList>
            <person name="Mendez-Garcia C."/>
            <person name="Mesa V."/>
            <person name="Sprenger R.R."/>
            <person name="Richter M."/>
            <person name="Diez M.S."/>
            <person name="Solano J."/>
            <person name="Bargiela R."/>
            <person name="Golyshina O.V."/>
            <person name="Manteca A."/>
            <person name="Ramos J.L."/>
            <person name="Gallego J.R."/>
            <person name="Llorente I."/>
            <person name="Martins Dos Santos V.A."/>
            <person name="Jensen O.N."/>
            <person name="Pelaez A.I."/>
            <person name="Sanchez J."/>
            <person name="Ferrer M."/>
        </authorList>
    </citation>
    <scope>NUCLEOTIDE SEQUENCE</scope>
</reference>
<dbReference type="InterPro" id="IPR043128">
    <property type="entry name" value="Rev_trsase/Diguanyl_cyclase"/>
</dbReference>
<accession>T1B420</accession>
<dbReference type="NCBIfam" id="TIGR00254">
    <property type="entry name" value="GGDEF"/>
    <property type="match status" value="1"/>
</dbReference>
<comment type="caution">
    <text evidence="2">The sequence shown here is derived from an EMBL/GenBank/DDBJ whole genome shotgun (WGS) entry which is preliminary data.</text>
</comment>
<evidence type="ECO:0000313" key="2">
    <source>
        <dbReference type="EMBL" id="EQD67631.1"/>
    </source>
</evidence>
<dbReference type="InterPro" id="IPR000160">
    <property type="entry name" value="GGDEF_dom"/>
</dbReference>
<organism evidence="2">
    <name type="scientific">mine drainage metagenome</name>
    <dbReference type="NCBI Taxonomy" id="410659"/>
    <lineage>
        <taxon>unclassified sequences</taxon>
        <taxon>metagenomes</taxon>
        <taxon>ecological metagenomes</taxon>
    </lineage>
</organism>
<feature type="non-terminal residue" evidence="2">
    <location>
        <position position="51"/>
    </location>
</feature>
<dbReference type="AlphaFoldDB" id="T1B420"/>
<dbReference type="EMBL" id="AUZX01005495">
    <property type="protein sequence ID" value="EQD67631.1"/>
    <property type="molecule type" value="Genomic_DNA"/>
</dbReference>